<keyword evidence="4" id="KW-0175">Coiled coil</keyword>
<dbReference type="PROSITE" id="PS00678">
    <property type="entry name" value="WD_REPEATS_1"/>
    <property type="match status" value="2"/>
</dbReference>
<organism evidence="6 7">
    <name type="scientific">Aquimarina aggregata</name>
    <dbReference type="NCBI Taxonomy" id="1642818"/>
    <lineage>
        <taxon>Bacteria</taxon>
        <taxon>Pseudomonadati</taxon>
        <taxon>Bacteroidota</taxon>
        <taxon>Flavobacteriia</taxon>
        <taxon>Flavobacteriales</taxon>
        <taxon>Flavobacteriaceae</taxon>
        <taxon>Aquimarina</taxon>
    </lineage>
</organism>
<comment type="caution">
    <text evidence="6">The sequence shown here is derived from an EMBL/GenBank/DDBJ whole genome shotgun (WGS) entry which is preliminary data.</text>
</comment>
<dbReference type="PANTHER" id="PTHR44129">
    <property type="entry name" value="WD REPEAT-CONTAINING PROTEIN POP1"/>
    <property type="match status" value="1"/>
</dbReference>
<dbReference type="EMBL" id="LQRT01000002">
    <property type="protein sequence ID" value="KZS42509.1"/>
    <property type="molecule type" value="Genomic_DNA"/>
</dbReference>
<keyword evidence="7" id="KW-1185">Reference proteome</keyword>
<dbReference type="PROSITE" id="PS50294">
    <property type="entry name" value="WD_REPEATS_REGION"/>
    <property type="match status" value="3"/>
</dbReference>
<dbReference type="Pfam" id="PF20703">
    <property type="entry name" value="nSTAND1"/>
    <property type="match status" value="1"/>
</dbReference>
<evidence type="ECO:0000259" key="5">
    <source>
        <dbReference type="Pfam" id="PF20703"/>
    </source>
</evidence>
<feature type="repeat" description="WD" evidence="3">
    <location>
        <begin position="995"/>
        <end position="1027"/>
    </location>
</feature>
<accession>A0A162CXF6</accession>
<reference evidence="6 7" key="1">
    <citation type="submission" date="2016-01" db="EMBL/GenBank/DDBJ databases">
        <title>The draft genome sequence of Aquimarina sp. RZW4-3-2.</title>
        <authorList>
            <person name="Wang Y."/>
        </authorList>
    </citation>
    <scope>NUCLEOTIDE SEQUENCE [LARGE SCALE GENOMIC DNA]</scope>
    <source>
        <strain evidence="6 7">RZW4-3-2</strain>
    </source>
</reference>
<dbReference type="STRING" id="1642818.AWE51_03440"/>
<feature type="domain" description="Novel STAND NTPase 1" evidence="5">
    <location>
        <begin position="11"/>
        <end position="364"/>
    </location>
</feature>
<dbReference type="InterPro" id="IPR027417">
    <property type="entry name" value="P-loop_NTPase"/>
</dbReference>
<evidence type="ECO:0000256" key="1">
    <source>
        <dbReference type="ARBA" id="ARBA00022574"/>
    </source>
</evidence>
<feature type="repeat" description="WD" evidence="3">
    <location>
        <begin position="1239"/>
        <end position="1280"/>
    </location>
</feature>
<keyword evidence="2" id="KW-0677">Repeat</keyword>
<dbReference type="OrthoDB" id="1090410at2"/>
<dbReference type="InterPro" id="IPR019775">
    <property type="entry name" value="WD40_repeat_CS"/>
</dbReference>
<name>A0A162CXF6_9FLAO</name>
<dbReference type="Proteomes" id="UP000076715">
    <property type="component" value="Unassembled WGS sequence"/>
</dbReference>
<feature type="repeat" description="WD" evidence="3">
    <location>
        <begin position="1149"/>
        <end position="1190"/>
    </location>
</feature>
<dbReference type="Gene3D" id="3.40.50.300">
    <property type="entry name" value="P-loop containing nucleotide triphosphate hydrolases"/>
    <property type="match status" value="1"/>
</dbReference>
<dbReference type="SUPFAM" id="SSF50978">
    <property type="entry name" value="WD40 repeat-like"/>
    <property type="match status" value="2"/>
</dbReference>
<dbReference type="InterPro" id="IPR015943">
    <property type="entry name" value="WD40/YVTN_repeat-like_dom_sf"/>
</dbReference>
<feature type="coiled-coil region" evidence="4">
    <location>
        <begin position="170"/>
        <end position="197"/>
    </location>
</feature>
<dbReference type="PROSITE" id="PS50082">
    <property type="entry name" value="WD_REPEATS_2"/>
    <property type="match status" value="4"/>
</dbReference>
<dbReference type="InterPro" id="IPR036322">
    <property type="entry name" value="WD40_repeat_dom_sf"/>
</dbReference>
<gene>
    <name evidence="6" type="ORF">AWE51_03440</name>
</gene>
<protein>
    <recommendedName>
        <fullName evidence="5">Novel STAND NTPase 1 domain-containing protein</fullName>
    </recommendedName>
</protein>
<sequence length="1293" mass="150738">MISLNTKKLSPFKFLDSYKKNDINSYFGRDKESLELFELYKDSSIMILHGPSGSGKTSLIYCGLLNKISEGKKVISIRRDDNIIESIKKNLFKFDTTNKDPQSCQPQLIDDFLTAHYDLNRVLKSIEHIEGMMLDVEEETVRLRQNKKKSDIVSIDQTSDTTQEDPKVILEKYKERLRQFSSERKALLEKLREKNTAINAISNTIYEYFINLGKSESNTLFSPLIIFDQFEELFVYGSKDEINKFGLFLKLVFDYKIPFNIIISLREEYFGHIDQLQSYVPHIFYKKIRLAHPNEEIVKNIIEKSFEEFNINQYKDHSEQFLSQEEKQERIALILDQIKIQNNETYSYHLPFLQVYLDRLYKVDFDRTFDSNLTKETQNYPPLEFKQEEIKEFGSIEYVLESYIREVNDKIIKNTNNKLNNGVEHKDSVIKFLRHFKTRDDLKKRVPIRTTNKDKYYVIDDQKISNDIQTDIWGNINEEEYKETISEIIEELTDKGILKVSTDQKISTDYAELSHDIIAKVISNIRTEDDFRSLIKKDFDSSFAIYEDTGRKEDLLNLQKIMRIRQYKDFIVSDENEDTFILKQQFFDESIIEVEKEKREKEKQNIKLRKYFNYSRIISVLMLISLIILAYNYKDIRNAKNNWFNEKSKREITDKINKFTGLAFKEYKVDKTSSFNYFQKSEAIFLENIDSLDPKAFDLLGNFKNDLFKDYVKAPFYFNSISLGEGHIIKTKTRRLKYNDSTLYVFALTASNKLIARSLLYKKKNDRGKEIFKENNIIAFEPFIDEEGNLMTFIASKTLAGGENIYLQLLNIEGKPFILDRNGSTKITVFGNQLGDIEHQDNYSFLIGIDNEMFQVNLGYRMNNGNRNSIKRLKVLSEEIRRIKVFPDDHKNYFALYGDNKLYKSNDTVDDILDSKNITDDFVYTFKVLKDKSILLGLNGKIERYGPDSTYLYKQNFIDDKVISAIDIDNSQTLVGSYDKTATLWNANGRLLKQLFGHTAAIRNVSFIDNDYVITSGEDQTIKIWNIAPVALSTNKVKGEISQIYFKNENEILLVHGKRKESQIARLKSDLSINADNIKENISRFRSDHEIINGLNITKDKILVLPNSDTIRGVNSIRYNGANKRVLAIASDNNNIYMYDFDEKKTNVILAHTDKVIDIDFSKSGNYMVSGSKDNRAIIWEINKNNTFIPLDTLTAHTSDIEDVAFYKDELLLTASSDNTVQIYKKEKGKKHFTQIPSLIRHNYGVTAATFSPNGRYIVSGDTKGNIKKWNLTKFDSIVNSRTYSFTPDKVFE</sequence>
<dbReference type="InterPro" id="IPR050349">
    <property type="entry name" value="WD_LIS1/nudF_dynein_reg"/>
</dbReference>
<dbReference type="InterPro" id="IPR001680">
    <property type="entry name" value="WD40_rpt"/>
</dbReference>
<dbReference type="SUPFAM" id="SSF52540">
    <property type="entry name" value="P-loop containing nucleoside triphosphate hydrolases"/>
    <property type="match status" value="1"/>
</dbReference>
<evidence type="ECO:0000313" key="6">
    <source>
        <dbReference type="EMBL" id="KZS42509.1"/>
    </source>
</evidence>
<dbReference type="RefSeq" id="WP_066310365.1">
    <property type="nucleotide sequence ID" value="NZ_LQRT01000002.1"/>
</dbReference>
<dbReference type="Gene3D" id="2.130.10.10">
    <property type="entry name" value="YVTN repeat-like/Quinoprotein amine dehydrogenase"/>
    <property type="match status" value="2"/>
</dbReference>
<evidence type="ECO:0000256" key="4">
    <source>
        <dbReference type="SAM" id="Coils"/>
    </source>
</evidence>
<dbReference type="Pfam" id="PF00400">
    <property type="entry name" value="WD40"/>
    <property type="match status" value="4"/>
</dbReference>
<evidence type="ECO:0000256" key="2">
    <source>
        <dbReference type="ARBA" id="ARBA00022737"/>
    </source>
</evidence>
<proteinExistence type="predicted"/>
<feature type="repeat" description="WD" evidence="3">
    <location>
        <begin position="1194"/>
        <end position="1234"/>
    </location>
</feature>
<evidence type="ECO:0000256" key="3">
    <source>
        <dbReference type="PROSITE-ProRule" id="PRU00221"/>
    </source>
</evidence>
<dbReference type="InterPro" id="IPR049052">
    <property type="entry name" value="nSTAND1"/>
</dbReference>
<keyword evidence="1 3" id="KW-0853">WD repeat</keyword>
<evidence type="ECO:0000313" key="7">
    <source>
        <dbReference type="Proteomes" id="UP000076715"/>
    </source>
</evidence>
<dbReference type="SMART" id="SM00320">
    <property type="entry name" value="WD40"/>
    <property type="match status" value="6"/>
</dbReference>